<keyword evidence="3" id="KW-0012">Acyltransferase</keyword>
<dbReference type="OrthoDB" id="240216at2759"/>
<organism evidence="7">
    <name type="scientific">Anisakis simplex</name>
    <name type="common">Herring worm</name>
    <dbReference type="NCBI Taxonomy" id="6269"/>
    <lineage>
        <taxon>Eukaryota</taxon>
        <taxon>Metazoa</taxon>
        <taxon>Ecdysozoa</taxon>
        <taxon>Nematoda</taxon>
        <taxon>Chromadorea</taxon>
        <taxon>Rhabditida</taxon>
        <taxon>Spirurina</taxon>
        <taxon>Ascaridomorpha</taxon>
        <taxon>Ascaridoidea</taxon>
        <taxon>Anisakidae</taxon>
        <taxon>Anisakis</taxon>
        <taxon>Anisakis simplex complex</taxon>
    </lineage>
</organism>
<dbReference type="Proteomes" id="UP000267096">
    <property type="component" value="Unassembled WGS sequence"/>
</dbReference>
<proteinExistence type="inferred from homology"/>
<sequence>MEAEIERCYNEYQLKISDVDIAATIFRTFGKGIIKKGQISPDGFVQMAIQLANFKDQKKFSLTYESASARFYANSRTETLRTVSKDSCAFVNAMMDPNCTNDERYRLLQVACEQHVQRNRECMLGRGVDRHLLESAPNQRLFKALTDFLYRVYGDDDTVAKQTEGLRDKKRLLFRLKALWVGIDGRRRLDM</sequence>
<dbReference type="InterPro" id="IPR039551">
    <property type="entry name" value="Cho/carn_acyl_trans"/>
</dbReference>
<evidence type="ECO:0000256" key="1">
    <source>
        <dbReference type="ARBA" id="ARBA00005232"/>
    </source>
</evidence>
<dbReference type="Gene3D" id="3.30.559.70">
    <property type="entry name" value="Choline/Carnitine o-acyltransferase, domain 2"/>
    <property type="match status" value="1"/>
</dbReference>
<comment type="similarity">
    <text evidence="1">Belongs to the carnitine/choline acetyltransferase family.</text>
</comment>
<reference evidence="5 6" key="2">
    <citation type="submission" date="2018-11" db="EMBL/GenBank/DDBJ databases">
        <authorList>
            <consortium name="Pathogen Informatics"/>
        </authorList>
    </citation>
    <scope>NUCLEOTIDE SEQUENCE [LARGE SCALE GENOMIC DNA]</scope>
</reference>
<dbReference type="Pfam" id="PF00755">
    <property type="entry name" value="Carn_acyltransf"/>
    <property type="match status" value="1"/>
</dbReference>
<evidence type="ECO:0000256" key="2">
    <source>
        <dbReference type="ARBA" id="ARBA00022679"/>
    </source>
</evidence>
<dbReference type="GO" id="GO:0006631">
    <property type="term" value="P:fatty acid metabolic process"/>
    <property type="evidence" value="ECO:0007669"/>
    <property type="project" value="TreeGrafter"/>
</dbReference>
<dbReference type="PANTHER" id="PTHR22589">
    <property type="entry name" value="CARNITINE O-ACYLTRANSFERASE"/>
    <property type="match status" value="1"/>
</dbReference>
<dbReference type="InterPro" id="IPR000542">
    <property type="entry name" value="Carn_acyl_trans"/>
</dbReference>
<dbReference type="SUPFAM" id="SSF52777">
    <property type="entry name" value="CoA-dependent acyltransferases"/>
    <property type="match status" value="1"/>
</dbReference>
<evidence type="ECO:0000313" key="6">
    <source>
        <dbReference type="Proteomes" id="UP000267096"/>
    </source>
</evidence>
<gene>
    <name evidence="5" type="ORF">ASIM_LOCUS15392</name>
</gene>
<dbReference type="AlphaFoldDB" id="A0A0M3K4U4"/>
<keyword evidence="6" id="KW-1185">Reference proteome</keyword>
<protein>
    <submittedName>
        <fullName evidence="7">LD31742p (inferred by orthology to a D. melanogaster protein)</fullName>
    </submittedName>
</protein>
<dbReference type="GO" id="GO:0005739">
    <property type="term" value="C:mitochondrion"/>
    <property type="evidence" value="ECO:0007669"/>
    <property type="project" value="TreeGrafter"/>
</dbReference>
<name>A0A0M3K4U4_ANISI</name>
<evidence type="ECO:0000313" key="5">
    <source>
        <dbReference type="EMBL" id="VDK55014.1"/>
    </source>
</evidence>
<dbReference type="InterPro" id="IPR023213">
    <property type="entry name" value="CAT-like_dom_sf"/>
</dbReference>
<dbReference type="GO" id="GO:0004095">
    <property type="term" value="F:carnitine O-palmitoyltransferase activity"/>
    <property type="evidence" value="ECO:0007669"/>
    <property type="project" value="TreeGrafter"/>
</dbReference>
<evidence type="ECO:0000256" key="3">
    <source>
        <dbReference type="ARBA" id="ARBA00023315"/>
    </source>
</evidence>
<accession>A0A0M3K4U4</accession>
<evidence type="ECO:0000259" key="4">
    <source>
        <dbReference type="Pfam" id="PF00755"/>
    </source>
</evidence>
<evidence type="ECO:0000313" key="7">
    <source>
        <dbReference type="WBParaSite" id="ASIM_0001598501-mRNA-1"/>
    </source>
</evidence>
<dbReference type="Gene3D" id="3.30.559.10">
    <property type="entry name" value="Chloramphenicol acetyltransferase-like domain"/>
    <property type="match status" value="1"/>
</dbReference>
<feature type="domain" description="Choline/carnitine acyltransferase" evidence="4">
    <location>
        <begin position="2"/>
        <end position="133"/>
    </location>
</feature>
<dbReference type="InterPro" id="IPR042231">
    <property type="entry name" value="Cho/carn_acyl_trans_2"/>
</dbReference>
<dbReference type="GO" id="GO:0009437">
    <property type="term" value="P:carnitine metabolic process"/>
    <property type="evidence" value="ECO:0007669"/>
    <property type="project" value="TreeGrafter"/>
</dbReference>
<dbReference type="WBParaSite" id="ASIM_0001598501-mRNA-1">
    <property type="protein sequence ID" value="ASIM_0001598501-mRNA-1"/>
    <property type="gene ID" value="ASIM_0001598501"/>
</dbReference>
<keyword evidence="2" id="KW-0808">Transferase</keyword>
<dbReference type="EMBL" id="UYRR01032294">
    <property type="protein sequence ID" value="VDK55014.1"/>
    <property type="molecule type" value="Genomic_DNA"/>
</dbReference>
<dbReference type="PANTHER" id="PTHR22589:SF99">
    <property type="entry name" value="CHOLINE_CARNITINE ACYLTRANSFERASE DOMAIN-CONTAINING PROTEIN"/>
    <property type="match status" value="1"/>
</dbReference>
<reference evidence="7" key="1">
    <citation type="submission" date="2017-02" db="UniProtKB">
        <authorList>
            <consortium name="WormBaseParasite"/>
        </authorList>
    </citation>
    <scope>IDENTIFICATION</scope>
</reference>